<dbReference type="PANTHER" id="PTHR11802:SF113">
    <property type="entry name" value="SERINE CARBOXYPEPTIDASE CTSA-4.1"/>
    <property type="match status" value="1"/>
</dbReference>
<organism evidence="8 9">
    <name type="scientific">Globisporangium ultimum (strain ATCC 200006 / CBS 805.95 / DAOM BR144)</name>
    <name type="common">Pythium ultimum</name>
    <dbReference type="NCBI Taxonomy" id="431595"/>
    <lineage>
        <taxon>Eukaryota</taxon>
        <taxon>Sar</taxon>
        <taxon>Stramenopiles</taxon>
        <taxon>Oomycota</taxon>
        <taxon>Peronosporomycetes</taxon>
        <taxon>Pythiales</taxon>
        <taxon>Pythiaceae</taxon>
        <taxon>Globisporangium</taxon>
    </lineage>
</organism>
<accession>K3WRG2</accession>
<dbReference type="EC" id="3.4.16.-" evidence="7"/>
<keyword evidence="9" id="KW-1185">Reference proteome</keyword>
<keyword evidence="6" id="KW-0325">Glycoprotein</keyword>
<dbReference type="InterPro" id="IPR001563">
    <property type="entry name" value="Peptidase_S10"/>
</dbReference>
<evidence type="ECO:0000256" key="7">
    <source>
        <dbReference type="RuleBase" id="RU361156"/>
    </source>
</evidence>
<dbReference type="Proteomes" id="UP000019132">
    <property type="component" value="Unassembled WGS sequence"/>
</dbReference>
<dbReference type="Gene3D" id="3.40.50.1820">
    <property type="entry name" value="alpha/beta hydrolase"/>
    <property type="match status" value="1"/>
</dbReference>
<evidence type="ECO:0000313" key="9">
    <source>
        <dbReference type="Proteomes" id="UP000019132"/>
    </source>
</evidence>
<evidence type="ECO:0000256" key="3">
    <source>
        <dbReference type="ARBA" id="ARBA00022670"/>
    </source>
</evidence>
<keyword evidence="2 7" id="KW-0121">Carboxypeptidase</keyword>
<dbReference type="GO" id="GO:0006508">
    <property type="term" value="P:proteolysis"/>
    <property type="evidence" value="ECO:0007669"/>
    <property type="project" value="UniProtKB-KW"/>
</dbReference>
<protein>
    <recommendedName>
        <fullName evidence="7">Carboxypeptidase</fullName>
        <ecNumber evidence="7">3.4.16.-</ecNumber>
    </recommendedName>
</protein>
<dbReference type="InParanoid" id="K3WRG2"/>
<proteinExistence type="inferred from homology"/>
<evidence type="ECO:0000256" key="1">
    <source>
        <dbReference type="ARBA" id="ARBA00009431"/>
    </source>
</evidence>
<dbReference type="PRINTS" id="PR00724">
    <property type="entry name" value="CRBOXYPTASEC"/>
</dbReference>
<keyword evidence="3 7" id="KW-0645">Protease</keyword>
<dbReference type="InterPro" id="IPR029058">
    <property type="entry name" value="AB_hydrolase_fold"/>
</dbReference>
<dbReference type="PANTHER" id="PTHR11802">
    <property type="entry name" value="SERINE PROTEASE FAMILY S10 SERINE CARBOXYPEPTIDASE"/>
    <property type="match status" value="1"/>
</dbReference>
<name>K3WRG2_GLOUD</name>
<dbReference type="Pfam" id="PF00450">
    <property type="entry name" value="Peptidase_S10"/>
    <property type="match status" value="1"/>
</dbReference>
<dbReference type="InterPro" id="IPR018202">
    <property type="entry name" value="Ser_caboxypep_ser_AS"/>
</dbReference>
<dbReference type="eggNOG" id="KOG1282">
    <property type="taxonomic scope" value="Eukaryota"/>
</dbReference>
<evidence type="ECO:0000256" key="2">
    <source>
        <dbReference type="ARBA" id="ARBA00022645"/>
    </source>
</evidence>
<dbReference type="HOGENOM" id="CLU_008523_10_1_1"/>
<evidence type="ECO:0000256" key="4">
    <source>
        <dbReference type="ARBA" id="ARBA00022729"/>
    </source>
</evidence>
<dbReference type="OMA" id="YEMVRSF"/>
<sequence length="473" mass="52776">MLIRVAILLLSSLLLVKTSARPLGRNQYAAASALASEKESIPSSSSLCGEQLVKETGSLNGLYYIFYETSSSTAPSKVPVILWLSGGPGCSGLVGDLFELGPCVFDDETGGIAYNPHSWTSLAHVIFIDQPRGTGFSDPDTDNFWTHQDSSQDMAGFLQQFFSKHSDLASHDFYIFGESYGGHFVPDLAQYLLKADTELWTPQLKGIGIGNGLASPKTLIDSFVEFAETNAYDRDLLGANRDELLRYASLFANASARCVRNTDEGECRSLRANSAAQFCNDAVSWYEEFNSLSIRSVYSGGWNGYDMRRKCHFDDRIGLCYRFSRLEDFVNQDTVLEYFGVPTQRWTLCTMQMAARLSKWDILEESESGVAYLLDRGVRVLVFGGDADTVVNWKSQDKWTQQLEWSHHDAFSTAPMNQFSWNGESLGEIRTAHGLSFMKVYHAGHMVPRDQPQVTHKMVRSFLYDDAATGIFS</sequence>
<dbReference type="GO" id="GO:0004185">
    <property type="term" value="F:serine-type carboxypeptidase activity"/>
    <property type="evidence" value="ECO:0007669"/>
    <property type="project" value="UniProtKB-UniRule"/>
</dbReference>
<dbReference type="STRING" id="431595.K3WRG2"/>
<reference evidence="8" key="3">
    <citation type="submission" date="2015-02" db="UniProtKB">
        <authorList>
            <consortium name="EnsemblProtists"/>
        </authorList>
    </citation>
    <scope>IDENTIFICATION</scope>
    <source>
        <strain evidence="8">DAOM BR144</strain>
    </source>
</reference>
<dbReference type="AlphaFoldDB" id="K3WRG2"/>
<dbReference type="EMBL" id="GL376585">
    <property type="status" value="NOT_ANNOTATED_CDS"/>
    <property type="molecule type" value="Genomic_DNA"/>
</dbReference>
<dbReference type="VEuPathDB" id="FungiDB:PYU1_G007540"/>
<evidence type="ECO:0000256" key="6">
    <source>
        <dbReference type="ARBA" id="ARBA00023180"/>
    </source>
</evidence>
<dbReference type="SUPFAM" id="SSF53474">
    <property type="entry name" value="alpha/beta-Hydrolases"/>
    <property type="match status" value="1"/>
</dbReference>
<dbReference type="EnsemblProtists" id="PYU1_T007556">
    <property type="protein sequence ID" value="PYU1_T007556"/>
    <property type="gene ID" value="PYU1_G007540"/>
</dbReference>
<feature type="chain" id="PRO_5006526982" description="Carboxypeptidase" evidence="7">
    <location>
        <begin position="21"/>
        <end position="473"/>
    </location>
</feature>
<keyword evidence="5 7" id="KW-0378">Hydrolase</keyword>
<comment type="similarity">
    <text evidence="1 7">Belongs to the peptidase S10 family.</text>
</comment>
<reference evidence="9" key="2">
    <citation type="submission" date="2010-04" db="EMBL/GenBank/DDBJ databases">
        <authorList>
            <person name="Buell R."/>
            <person name="Hamilton J."/>
            <person name="Hostetler J."/>
        </authorList>
    </citation>
    <scope>NUCLEOTIDE SEQUENCE [LARGE SCALE GENOMIC DNA]</scope>
    <source>
        <strain evidence="9">DAOM:BR144</strain>
    </source>
</reference>
<reference evidence="9" key="1">
    <citation type="journal article" date="2010" name="Genome Biol.">
        <title>Genome sequence of the necrotrophic plant pathogen Pythium ultimum reveals original pathogenicity mechanisms and effector repertoire.</title>
        <authorList>
            <person name="Levesque C.A."/>
            <person name="Brouwer H."/>
            <person name="Cano L."/>
            <person name="Hamilton J.P."/>
            <person name="Holt C."/>
            <person name="Huitema E."/>
            <person name="Raffaele S."/>
            <person name="Robideau G.P."/>
            <person name="Thines M."/>
            <person name="Win J."/>
            <person name="Zerillo M.M."/>
            <person name="Beakes G.W."/>
            <person name="Boore J.L."/>
            <person name="Busam D."/>
            <person name="Dumas B."/>
            <person name="Ferriera S."/>
            <person name="Fuerstenberg S.I."/>
            <person name="Gachon C.M."/>
            <person name="Gaulin E."/>
            <person name="Govers F."/>
            <person name="Grenville-Briggs L."/>
            <person name="Horner N."/>
            <person name="Hostetler J."/>
            <person name="Jiang R.H."/>
            <person name="Johnson J."/>
            <person name="Krajaejun T."/>
            <person name="Lin H."/>
            <person name="Meijer H.J."/>
            <person name="Moore B."/>
            <person name="Morris P."/>
            <person name="Phuntmart V."/>
            <person name="Puiu D."/>
            <person name="Shetty J."/>
            <person name="Stajich J.E."/>
            <person name="Tripathy S."/>
            <person name="Wawra S."/>
            <person name="van West P."/>
            <person name="Whitty B.R."/>
            <person name="Coutinho P.M."/>
            <person name="Henrissat B."/>
            <person name="Martin F."/>
            <person name="Thomas P.D."/>
            <person name="Tyler B.M."/>
            <person name="De Vries R.P."/>
            <person name="Kamoun S."/>
            <person name="Yandell M."/>
            <person name="Tisserat N."/>
            <person name="Buell C.R."/>
        </authorList>
    </citation>
    <scope>NUCLEOTIDE SEQUENCE</scope>
    <source>
        <strain evidence="9">DAOM:BR144</strain>
    </source>
</reference>
<keyword evidence="4 7" id="KW-0732">Signal</keyword>
<feature type="signal peptide" evidence="7">
    <location>
        <begin position="1"/>
        <end position="20"/>
    </location>
</feature>
<evidence type="ECO:0000256" key="5">
    <source>
        <dbReference type="ARBA" id="ARBA00022801"/>
    </source>
</evidence>
<evidence type="ECO:0000313" key="8">
    <source>
        <dbReference type="EnsemblProtists" id="PYU1_T007556"/>
    </source>
</evidence>
<dbReference type="PROSITE" id="PS00131">
    <property type="entry name" value="CARBOXYPEPT_SER_SER"/>
    <property type="match status" value="1"/>
</dbReference>